<sequence>MLTNVTCAPGSKRPAYQSQRAPFAFALPLVNFCSCDAVSCKFYVITCMEKARRPQTRTKPLPAEAETSTTRKEPATITLSGYWQSPSDCCPHRSSTTAEYHLVDS</sequence>
<protein>
    <submittedName>
        <fullName evidence="2">Uncharacterized protein</fullName>
    </submittedName>
</protein>
<dbReference type="Proteomes" id="UP000076532">
    <property type="component" value="Unassembled WGS sequence"/>
</dbReference>
<accession>A0A166LMA6</accession>
<evidence type="ECO:0000256" key="1">
    <source>
        <dbReference type="SAM" id="MobiDB-lite"/>
    </source>
</evidence>
<organism evidence="2 3">
    <name type="scientific">Athelia psychrophila</name>
    <dbReference type="NCBI Taxonomy" id="1759441"/>
    <lineage>
        <taxon>Eukaryota</taxon>
        <taxon>Fungi</taxon>
        <taxon>Dikarya</taxon>
        <taxon>Basidiomycota</taxon>
        <taxon>Agaricomycotina</taxon>
        <taxon>Agaricomycetes</taxon>
        <taxon>Agaricomycetidae</taxon>
        <taxon>Atheliales</taxon>
        <taxon>Atheliaceae</taxon>
        <taxon>Athelia</taxon>
    </lineage>
</organism>
<dbReference type="EMBL" id="KV417534">
    <property type="protein sequence ID" value="KZP23115.1"/>
    <property type="molecule type" value="Genomic_DNA"/>
</dbReference>
<evidence type="ECO:0000313" key="2">
    <source>
        <dbReference type="EMBL" id="KZP23115.1"/>
    </source>
</evidence>
<proteinExistence type="predicted"/>
<reference evidence="2 3" key="1">
    <citation type="journal article" date="2016" name="Mol. Biol. Evol.">
        <title>Comparative Genomics of Early-Diverging Mushroom-Forming Fungi Provides Insights into the Origins of Lignocellulose Decay Capabilities.</title>
        <authorList>
            <person name="Nagy L.G."/>
            <person name="Riley R."/>
            <person name="Tritt A."/>
            <person name="Adam C."/>
            <person name="Daum C."/>
            <person name="Floudas D."/>
            <person name="Sun H."/>
            <person name="Yadav J.S."/>
            <person name="Pangilinan J."/>
            <person name="Larsson K.H."/>
            <person name="Matsuura K."/>
            <person name="Barry K."/>
            <person name="Labutti K."/>
            <person name="Kuo R."/>
            <person name="Ohm R.A."/>
            <person name="Bhattacharya S.S."/>
            <person name="Shirouzu T."/>
            <person name="Yoshinaga Y."/>
            <person name="Martin F.M."/>
            <person name="Grigoriev I.V."/>
            <person name="Hibbett D.S."/>
        </authorList>
    </citation>
    <scope>NUCLEOTIDE SEQUENCE [LARGE SCALE GENOMIC DNA]</scope>
    <source>
        <strain evidence="2 3">CBS 109695</strain>
    </source>
</reference>
<evidence type="ECO:0000313" key="3">
    <source>
        <dbReference type="Proteomes" id="UP000076532"/>
    </source>
</evidence>
<feature type="region of interest" description="Disordered" evidence="1">
    <location>
        <begin position="54"/>
        <end position="73"/>
    </location>
</feature>
<keyword evidence="3" id="KW-1185">Reference proteome</keyword>
<gene>
    <name evidence="2" type="ORF">FIBSPDRAFT_462737</name>
</gene>
<name>A0A166LMA6_9AGAM</name>
<dbReference type="AlphaFoldDB" id="A0A166LMA6"/>